<evidence type="ECO:0000313" key="2">
    <source>
        <dbReference type="EMBL" id="OIP95902.1"/>
    </source>
</evidence>
<dbReference type="EMBL" id="MNZT01000100">
    <property type="protein sequence ID" value="OIP95902.1"/>
    <property type="molecule type" value="Genomic_DNA"/>
</dbReference>
<evidence type="ECO:0000313" key="3">
    <source>
        <dbReference type="Proteomes" id="UP000183245"/>
    </source>
</evidence>
<feature type="transmembrane region" description="Helical" evidence="1">
    <location>
        <begin position="417"/>
        <end position="435"/>
    </location>
</feature>
<feature type="transmembrane region" description="Helical" evidence="1">
    <location>
        <begin position="318"/>
        <end position="337"/>
    </location>
</feature>
<dbReference type="STRING" id="1817892.AUK40_05615"/>
<accession>A0A1J5IUD8</accession>
<comment type="caution">
    <text evidence="2">The sequence shown here is derived from an EMBL/GenBank/DDBJ whole genome shotgun (WGS) entry which is preliminary data.</text>
</comment>
<protein>
    <recommendedName>
        <fullName evidence="4">Glycosyltransferase RgtA/B/C/D-like domain-containing protein</fullName>
    </recommendedName>
</protein>
<feature type="transmembrane region" description="Helical" evidence="1">
    <location>
        <begin position="128"/>
        <end position="146"/>
    </location>
</feature>
<keyword evidence="1" id="KW-0812">Transmembrane</keyword>
<gene>
    <name evidence="2" type="ORF">AUK40_05615</name>
</gene>
<reference evidence="2 3" key="1">
    <citation type="journal article" date="2016" name="Environ. Microbiol.">
        <title>Genomic resolution of a cold subsurface aquifer community provides metabolic insights for novel microbes adapted to high CO concentrations.</title>
        <authorList>
            <person name="Probst A.J."/>
            <person name="Castelle C.J."/>
            <person name="Singh A."/>
            <person name="Brown C.T."/>
            <person name="Anantharaman K."/>
            <person name="Sharon I."/>
            <person name="Hug L.A."/>
            <person name="Burstein D."/>
            <person name="Emerson J.B."/>
            <person name="Thomas B.C."/>
            <person name="Banfield J.F."/>
        </authorList>
    </citation>
    <scope>NUCLEOTIDE SEQUENCE [LARGE SCALE GENOMIC DNA]</scope>
    <source>
        <strain evidence="2">CG2_30_54_11</strain>
    </source>
</reference>
<dbReference type="AlphaFoldDB" id="A0A1J5IUD8"/>
<keyword evidence="1" id="KW-0472">Membrane</keyword>
<feature type="transmembrane region" description="Helical" evidence="1">
    <location>
        <begin position="207"/>
        <end position="225"/>
    </location>
</feature>
<feature type="transmembrane region" description="Helical" evidence="1">
    <location>
        <begin position="386"/>
        <end position="405"/>
    </location>
</feature>
<sequence>MRSKFPRSFVLYTAVALLTCGLLALVLKIWQADLSVPFLYGADTLWAAMAIKTVIQTGWYLTNPSIGAPFGTQFYDWLSPDNLHYLILKIITLFSSDWAVVLNVFYLLMFPLTAICALFVLRRFRLSTPVASALSILYAFLPYHFIRGEGHLLLAAYYLIPFAVLIASRILDDKILGSGRGIAVFRSPRLLFAVVLCLLMASSGIYYAFFTCFLFLLTAVMALIGGGRDGRRKAGSALLLIAVIVVGVLINILPSIFHSIQQGPNKLVTFRRSEEAETYGLKISQLLLPVTGHRLPLFAEIKDNYNGRFPLVNENDSASLGMFGSLGLLVLLGWSVFGRAKLKLLETGQTLLDRLAAWNLASILLATIGGFAVVVSMTLIRQIRGYNRISVFIAFFALLALGLVIEALLSRIRAQRLQTIALWIVSVVMVLVGVGDQTPREPFWRGVTYEAIKVAYTYDHAYIQDIEATMPSGAMIFQLPYMYFPESGGRRALPDYELFKPYLHSVDLRWSYGGMRGRDADLWNKQESERSVDQLLPDLALAGFLGIYIDRTGYAVDEVSTLESEMAGILQIEPLVSEGGLKAFYPLTAYAQALRYGMSESEWQARQAEVLVIE</sequence>
<feature type="transmembrane region" description="Helical" evidence="1">
    <location>
        <begin position="152"/>
        <end position="171"/>
    </location>
</feature>
<feature type="transmembrane region" description="Helical" evidence="1">
    <location>
        <begin position="358"/>
        <end position="380"/>
    </location>
</feature>
<evidence type="ECO:0000256" key="1">
    <source>
        <dbReference type="SAM" id="Phobius"/>
    </source>
</evidence>
<proteinExistence type="predicted"/>
<name>A0A1J5IUD8_9BACT</name>
<feature type="transmembrane region" description="Helical" evidence="1">
    <location>
        <begin position="237"/>
        <end position="257"/>
    </location>
</feature>
<keyword evidence="1" id="KW-1133">Transmembrane helix</keyword>
<feature type="transmembrane region" description="Helical" evidence="1">
    <location>
        <begin position="9"/>
        <end position="30"/>
    </location>
</feature>
<dbReference type="Proteomes" id="UP000183245">
    <property type="component" value="Unassembled WGS sequence"/>
</dbReference>
<feature type="transmembrane region" description="Helical" evidence="1">
    <location>
        <begin position="98"/>
        <end position="121"/>
    </location>
</feature>
<feature type="transmembrane region" description="Helical" evidence="1">
    <location>
        <begin position="183"/>
        <end position="201"/>
    </location>
</feature>
<evidence type="ECO:0008006" key="4">
    <source>
        <dbReference type="Google" id="ProtNLM"/>
    </source>
</evidence>
<organism evidence="2 3">
    <name type="scientific">Candidatus Wirthbacteria bacterium CG2_30_54_11</name>
    <dbReference type="NCBI Taxonomy" id="1817892"/>
    <lineage>
        <taxon>Bacteria</taxon>
        <taxon>Candidatus Wirthbacteria</taxon>
    </lineage>
</organism>